<dbReference type="AlphaFoldDB" id="A0A4Y2BPE8"/>
<evidence type="ECO:0000313" key="2">
    <source>
        <dbReference type="Proteomes" id="UP000499080"/>
    </source>
</evidence>
<dbReference type="Proteomes" id="UP000499080">
    <property type="component" value="Unassembled WGS sequence"/>
</dbReference>
<gene>
    <name evidence="1" type="ORF">AVEN_185040_1</name>
</gene>
<name>A0A4Y2BPE8_ARAVE</name>
<proteinExistence type="predicted"/>
<accession>A0A4Y2BPE8</accession>
<protein>
    <submittedName>
        <fullName evidence="1">Uncharacterized protein</fullName>
    </submittedName>
</protein>
<reference evidence="1 2" key="1">
    <citation type="journal article" date="2019" name="Sci. Rep.">
        <title>Orb-weaving spider Araneus ventricosus genome elucidates the spidroin gene catalogue.</title>
        <authorList>
            <person name="Kono N."/>
            <person name="Nakamura H."/>
            <person name="Ohtoshi R."/>
            <person name="Moran D.A.P."/>
            <person name="Shinohara A."/>
            <person name="Yoshida Y."/>
            <person name="Fujiwara M."/>
            <person name="Mori M."/>
            <person name="Tomita M."/>
            <person name="Arakawa K."/>
        </authorList>
    </citation>
    <scope>NUCLEOTIDE SEQUENCE [LARGE SCALE GENOMIC DNA]</scope>
</reference>
<keyword evidence="2" id="KW-1185">Reference proteome</keyword>
<dbReference type="EMBL" id="BGPR01000099">
    <property type="protein sequence ID" value="GBL94080.1"/>
    <property type="molecule type" value="Genomic_DNA"/>
</dbReference>
<comment type="caution">
    <text evidence="1">The sequence shown here is derived from an EMBL/GenBank/DDBJ whole genome shotgun (WGS) entry which is preliminary data.</text>
</comment>
<organism evidence="1 2">
    <name type="scientific">Araneus ventricosus</name>
    <name type="common">Orbweaver spider</name>
    <name type="synonym">Epeira ventricosa</name>
    <dbReference type="NCBI Taxonomy" id="182803"/>
    <lineage>
        <taxon>Eukaryota</taxon>
        <taxon>Metazoa</taxon>
        <taxon>Ecdysozoa</taxon>
        <taxon>Arthropoda</taxon>
        <taxon>Chelicerata</taxon>
        <taxon>Arachnida</taxon>
        <taxon>Araneae</taxon>
        <taxon>Araneomorphae</taxon>
        <taxon>Entelegynae</taxon>
        <taxon>Araneoidea</taxon>
        <taxon>Araneidae</taxon>
        <taxon>Araneus</taxon>
    </lineage>
</organism>
<sequence length="153" mass="17792">MCPINMAMQAVRAFHLSTINRPEGSRNTDMDIFVLQQEADLDTSLLRSFPTITYVTVESNATVGAELEDPQHGRHDLCSRQLLVAQRPSFSKRRKEWRSRNSSQNQLLLRSKLHELTDSVLRKWCRKYQDSRTNFLHESGQRRKSVDYGDLVQ</sequence>
<evidence type="ECO:0000313" key="1">
    <source>
        <dbReference type="EMBL" id="GBL94080.1"/>
    </source>
</evidence>